<feature type="domain" description="NAD(P)-binding" evidence="1">
    <location>
        <begin position="7"/>
        <end position="196"/>
    </location>
</feature>
<sequence length="210" mass="21844">MLVSIFGASGRTGRPLVQQALAAGHAVTALVRTPEAFPLTHANLTVVQGDATDPAAVRAAIPDGTDAVFVALGHADGSPKDVLTMSTRHILAAMEASGVRRIVNLTGGGVASPKDPPFLPAKIVRGIMRVVAGPLLKDSERQHALLAQSGLDWTNVRGPRLTEGPETGEIEVGYLKLGPASVSRADVARFMLNAAERGEWIGEAPHITSA</sequence>
<dbReference type="Gene3D" id="3.40.50.720">
    <property type="entry name" value="NAD(P)-binding Rossmann-like Domain"/>
    <property type="match status" value="1"/>
</dbReference>
<dbReference type="OrthoDB" id="9790734at2"/>
<dbReference type="GO" id="GO:0042602">
    <property type="term" value="F:riboflavin reductase (NADPH) activity"/>
    <property type="evidence" value="ECO:0007669"/>
    <property type="project" value="TreeGrafter"/>
</dbReference>
<evidence type="ECO:0000259" key="1">
    <source>
        <dbReference type="Pfam" id="PF13460"/>
    </source>
</evidence>
<keyword evidence="3" id="KW-1185">Reference proteome</keyword>
<proteinExistence type="predicted"/>
<organism evidence="2 3">
    <name type="scientific">Rubricoccus marinus</name>
    <dbReference type="NCBI Taxonomy" id="716817"/>
    <lineage>
        <taxon>Bacteria</taxon>
        <taxon>Pseudomonadati</taxon>
        <taxon>Rhodothermota</taxon>
        <taxon>Rhodothermia</taxon>
        <taxon>Rhodothermales</taxon>
        <taxon>Rubricoccaceae</taxon>
        <taxon>Rubricoccus</taxon>
    </lineage>
</organism>
<dbReference type="InParanoid" id="A0A259TVN7"/>
<dbReference type="RefSeq" id="WP_094545385.1">
    <property type="nucleotide sequence ID" value="NZ_MQWB01000001.1"/>
</dbReference>
<dbReference type="CDD" id="cd05244">
    <property type="entry name" value="BVR-B_like_SDR_a"/>
    <property type="match status" value="1"/>
</dbReference>
<comment type="caution">
    <text evidence="2">The sequence shown here is derived from an EMBL/GenBank/DDBJ whole genome shotgun (WGS) entry which is preliminary data.</text>
</comment>
<dbReference type="PANTHER" id="PTHR43355">
    <property type="entry name" value="FLAVIN REDUCTASE (NADPH)"/>
    <property type="match status" value="1"/>
</dbReference>
<dbReference type="SUPFAM" id="SSF51735">
    <property type="entry name" value="NAD(P)-binding Rossmann-fold domains"/>
    <property type="match status" value="1"/>
</dbReference>
<dbReference type="EMBL" id="MQWB01000001">
    <property type="protein sequence ID" value="OZC01766.1"/>
    <property type="molecule type" value="Genomic_DNA"/>
</dbReference>
<dbReference type="InterPro" id="IPR036291">
    <property type="entry name" value="NAD(P)-bd_dom_sf"/>
</dbReference>
<evidence type="ECO:0000313" key="3">
    <source>
        <dbReference type="Proteomes" id="UP000216446"/>
    </source>
</evidence>
<name>A0A259TVN7_9BACT</name>
<dbReference type="GO" id="GO:0004074">
    <property type="term" value="F:biliverdin reductase [NAD(P)H] activity"/>
    <property type="evidence" value="ECO:0007669"/>
    <property type="project" value="TreeGrafter"/>
</dbReference>
<dbReference type="AlphaFoldDB" id="A0A259TVN7"/>
<dbReference type="InterPro" id="IPR051606">
    <property type="entry name" value="Polyketide_Oxido-like"/>
</dbReference>
<dbReference type="Pfam" id="PF13460">
    <property type="entry name" value="NAD_binding_10"/>
    <property type="match status" value="1"/>
</dbReference>
<accession>A0A259TVN7</accession>
<dbReference type="InterPro" id="IPR016040">
    <property type="entry name" value="NAD(P)-bd_dom"/>
</dbReference>
<dbReference type="PANTHER" id="PTHR43355:SF2">
    <property type="entry name" value="FLAVIN REDUCTASE (NADPH)"/>
    <property type="match status" value="1"/>
</dbReference>
<reference evidence="2 3" key="1">
    <citation type="submission" date="2016-11" db="EMBL/GenBank/DDBJ databases">
        <title>Study of marine rhodopsin-containing bacteria.</title>
        <authorList>
            <person name="Yoshizawa S."/>
            <person name="Kumagai Y."/>
            <person name="Kogure K."/>
        </authorList>
    </citation>
    <scope>NUCLEOTIDE SEQUENCE [LARGE SCALE GENOMIC DNA]</scope>
    <source>
        <strain evidence="2 3">SG-29</strain>
    </source>
</reference>
<gene>
    <name evidence="2" type="ORF">BSZ36_01440</name>
</gene>
<dbReference type="Proteomes" id="UP000216446">
    <property type="component" value="Unassembled WGS sequence"/>
</dbReference>
<evidence type="ECO:0000313" key="2">
    <source>
        <dbReference type="EMBL" id="OZC01766.1"/>
    </source>
</evidence>
<protein>
    <recommendedName>
        <fullName evidence="1">NAD(P)-binding domain-containing protein</fullName>
    </recommendedName>
</protein>